<dbReference type="GeneTree" id="ENSGT00390000014856"/>
<feature type="region of interest" description="Disordered" evidence="1">
    <location>
        <begin position="1"/>
        <end position="56"/>
    </location>
</feature>
<evidence type="ECO:0000313" key="3">
    <source>
        <dbReference type="Proteomes" id="UP000233020"/>
    </source>
</evidence>
<dbReference type="AlphaFoldDB" id="A0A2K5EI99"/>
<dbReference type="Ensembl" id="ENSANAT00000051001.1">
    <property type="protein sequence ID" value="ENSANAP00000032947.1"/>
    <property type="gene ID" value="ENSANAG00000034161.1"/>
</dbReference>
<dbReference type="Proteomes" id="UP000233020">
    <property type="component" value="Unplaced"/>
</dbReference>
<keyword evidence="3" id="KW-1185">Reference proteome</keyword>
<evidence type="ECO:0000256" key="1">
    <source>
        <dbReference type="SAM" id="MobiDB-lite"/>
    </source>
</evidence>
<name>A0A2K5EI99_AOTNA</name>
<reference evidence="2" key="1">
    <citation type="submission" date="2025-08" db="UniProtKB">
        <authorList>
            <consortium name="Ensembl"/>
        </authorList>
    </citation>
    <scope>IDENTIFICATION</scope>
</reference>
<feature type="compositionally biased region" description="Pro residues" evidence="1">
    <location>
        <begin position="44"/>
        <end position="56"/>
    </location>
</feature>
<gene>
    <name evidence="2" type="primary">BORCS8</name>
</gene>
<sequence length="56" mass="6131">MPVPRATAPRSHPRPPQPDPGRHLGPPRLPQPRDQVSPCWPAQVIPPPQPPKVLGQ</sequence>
<protein>
    <submittedName>
        <fullName evidence="2">BLOC-1 related complex subunit 8</fullName>
    </submittedName>
</protein>
<evidence type="ECO:0000313" key="2">
    <source>
        <dbReference type="Ensembl" id="ENSANAP00000032947.1"/>
    </source>
</evidence>
<reference evidence="2" key="2">
    <citation type="submission" date="2025-09" db="UniProtKB">
        <authorList>
            <consortium name="Ensembl"/>
        </authorList>
    </citation>
    <scope>IDENTIFICATION</scope>
</reference>
<organism evidence="2 3">
    <name type="scientific">Aotus nancymaae</name>
    <name type="common">Ma's night monkey</name>
    <dbReference type="NCBI Taxonomy" id="37293"/>
    <lineage>
        <taxon>Eukaryota</taxon>
        <taxon>Metazoa</taxon>
        <taxon>Chordata</taxon>
        <taxon>Craniata</taxon>
        <taxon>Vertebrata</taxon>
        <taxon>Euteleostomi</taxon>
        <taxon>Mammalia</taxon>
        <taxon>Eutheria</taxon>
        <taxon>Euarchontoglires</taxon>
        <taxon>Primates</taxon>
        <taxon>Haplorrhini</taxon>
        <taxon>Platyrrhini</taxon>
        <taxon>Aotidae</taxon>
        <taxon>Aotus</taxon>
    </lineage>
</organism>
<proteinExistence type="predicted"/>
<accession>A0A2K5EI99</accession>